<evidence type="ECO:0000256" key="2">
    <source>
        <dbReference type="ARBA" id="ARBA00022741"/>
    </source>
</evidence>
<dbReference type="Gene3D" id="3.40.50.300">
    <property type="entry name" value="P-loop containing nucleotide triphosphate hydrolases"/>
    <property type="match status" value="1"/>
</dbReference>
<dbReference type="PROSITE" id="PS50893">
    <property type="entry name" value="ABC_TRANSPORTER_2"/>
    <property type="match status" value="1"/>
</dbReference>
<dbReference type="InterPro" id="IPR003439">
    <property type="entry name" value="ABC_transporter-like_ATP-bd"/>
</dbReference>
<dbReference type="GO" id="GO:0005524">
    <property type="term" value="F:ATP binding"/>
    <property type="evidence" value="ECO:0007669"/>
    <property type="project" value="UniProtKB-KW"/>
</dbReference>
<feature type="domain" description="ABC transporter" evidence="4">
    <location>
        <begin position="6"/>
        <end position="242"/>
    </location>
</feature>
<protein>
    <submittedName>
        <fullName evidence="5">ABC transporter ATP-binding protein</fullName>
    </submittedName>
</protein>
<dbReference type="InterPro" id="IPR003593">
    <property type="entry name" value="AAA+_ATPase"/>
</dbReference>
<dbReference type="Pfam" id="PF00005">
    <property type="entry name" value="ABC_tran"/>
    <property type="match status" value="1"/>
</dbReference>
<dbReference type="Proteomes" id="UP001595840">
    <property type="component" value="Unassembled WGS sequence"/>
</dbReference>
<organism evidence="5 6">
    <name type="scientific">Simiduia curdlanivorans</name>
    <dbReference type="NCBI Taxonomy" id="1492769"/>
    <lineage>
        <taxon>Bacteria</taxon>
        <taxon>Pseudomonadati</taxon>
        <taxon>Pseudomonadota</taxon>
        <taxon>Gammaproteobacteria</taxon>
        <taxon>Cellvibrionales</taxon>
        <taxon>Cellvibrionaceae</taxon>
        <taxon>Simiduia</taxon>
    </lineage>
</organism>
<evidence type="ECO:0000313" key="5">
    <source>
        <dbReference type="EMBL" id="MFC4361581.1"/>
    </source>
</evidence>
<evidence type="ECO:0000313" key="6">
    <source>
        <dbReference type="Proteomes" id="UP001595840"/>
    </source>
</evidence>
<name>A0ABV8V100_9GAMM</name>
<keyword evidence="1" id="KW-0813">Transport</keyword>
<sequence>MTRPFIEVRNLSIGYGARPVQKDLNFNVNKNDVFFVVGGSGCGKTTLLKSMIGLLPPSQGDVCYEGVAFYGSDHEQQLALLKNWGITFQTGALFSSMTLAENVALPMQLYTKLTGAQIKEAVAYKLALVGLAGFEAFYPSELSGGMHKRAGLARAIALDPKLLFFDEPSAGLDPISSMRLDELIVQVCGALDSTVIIVSHELPSILTIGTHCIFLDSESKTMLDSGDPKVLAESSQSIKVRNFLNRQTSAEVVSQ</sequence>
<evidence type="ECO:0000256" key="3">
    <source>
        <dbReference type="ARBA" id="ARBA00022840"/>
    </source>
</evidence>
<proteinExistence type="predicted"/>
<reference evidence="6" key="1">
    <citation type="journal article" date="2019" name="Int. J. Syst. Evol. Microbiol.">
        <title>The Global Catalogue of Microorganisms (GCM) 10K type strain sequencing project: providing services to taxonomists for standard genome sequencing and annotation.</title>
        <authorList>
            <consortium name="The Broad Institute Genomics Platform"/>
            <consortium name="The Broad Institute Genome Sequencing Center for Infectious Disease"/>
            <person name="Wu L."/>
            <person name="Ma J."/>
        </authorList>
    </citation>
    <scope>NUCLEOTIDE SEQUENCE [LARGE SCALE GENOMIC DNA]</scope>
    <source>
        <strain evidence="6">CECT 8570</strain>
    </source>
</reference>
<dbReference type="SUPFAM" id="SSF52540">
    <property type="entry name" value="P-loop containing nucleoside triphosphate hydrolases"/>
    <property type="match status" value="1"/>
</dbReference>
<dbReference type="SMART" id="SM00382">
    <property type="entry name" value="AAA"/>
    <property type="match status" value="1"/>
</dbReference>
<keyword evidence="6" id="KW-1185">Reference proteome</keyword>
<gene>
    <name evidence="5" type="ORF">ACFOX3_04655</name>
</gene>
<dbReference type="InterPro" id="IPR027417">
    <property type="entry name" value="P-loop_NTPase"/>
</dbReference>
<dbReference type="RefSeq" id="WP_290259484.1">
    <property type="nucleotide sequence ID" value="NZ_JAUFQG010000004.1"/>
</dbReference>
<dbReference type="PANTHER" id="PTHR43023">
    <property type="entry name" value="PROTEIN TRIGALACTOSYLDIACYLGLYCEROL 3, CHLOROPLASTIC"/>
    <property type="match status" value="1"/>
</dbReference>
<keyword evidence="3 5" id="KW-0067">ATP-binding</keyword>
<dbReference type="PANTHER" id="PTHR43023:SF3">
    <property type="entry name" value="PROTEIN TRIGALACTOSYLDIACYLGLYCEROL 3, CHLOROPLASTIC"/>
    <property type="match status" value="1"/>
</dbReference>
<keyword evidence="2" id="KW-0547">Nucleotide-binding</keyword>
<evidence type="ECO:0000256" key="1">
    <source>
        <dbReference type="ARBA" id="ARBA00022448"/>
    </source>
</evidence>
<accession>A0ABV8V100</accession>
<dbReference type="EMBL" id="JBHSCX010000003">
    <property type="protein sequence ID" value="MFC4361581.1"/>
    <property type="molecule type" value="Genomic_DNA"/>
</dbReference>
<evidence type="ECO:0000259" key="4">
    <source>
        <dbReference type="PROSITE" id="PS50893"/>
    </source>
</evidence>
<comment type="caution">
    <text evidence="5">The sequence shown here is derived from an EMBL/GenBank/DDBJ whole genome shotgun (WGS) entry which is preliminary data.</text>
</comment>